<name>A0A6N9TH25_9ALTE</name>
<sequence>MKVLSANTPVFSEFQSDGGVKGYSVDFATALLNLAGIQADVRPLPFARLIQELDTGELMLATGIGRTAEREDKYFWIAPLTANVVGLYGKKAIDLDLLTAQNKTISVAVMRGDYRVELGSEYPQFVLHQFNTWNQAVDAVLKDRVDAIFFSDLGMAIFCQKNELDCSTVSRQYSHNVLYSYVAMPKTDKNRKYATDLVKEVSRLLKRPEYSEIKRRWLPVLEDYSPNVSEIEGVIVLGKTLVDDNSQGDYQ</sequence>
<dbReference type="SUPFAM" id="SSF53850">
    <property type="entry name" value="Periplasmic binding protein-like II"/>
    <property type="match status" value="1"/>
</dbReference>
<organism evidence="4 5">
    <name type="scientific">Alteromonas genovensis</name>
    <dbReference type="NCBI Taxonomy" id="471225"/>
    <lineage>
        <taxon>Bacteria</taxon>
        <taxon>Pseudomonadati</taxon>
        <taxon>Pseudomonadota</taxon>
        <taxon>Gammaproteobacteria</taxon>
        <taxon>Alteromonadales</taxon>
        <taxon>Alteromonadaceae</taxon>
        <taxon>Alteromonas/Salinimonas group</taxon>
        <taxon>Alteromonas</taxon>
    </lineage>
</organism>
<dbReference type="Pfam" id="PF00497">
    <property type="entry name" value="SBP_bac_3"/>
    <property type="match status" value="1"/>
</dbReference>
<feature type="domain" description="Solute-binding protein family 3/N-terminal" evidence="3">
    <location>
        <begin position="2"/>
        <end position="221"/>
    </location>
</feature>
<protein>
    <submittedName>
        <fullName evidence="4">Transporter substrate-binding domain-containing protein</fullName>
    </submittedName>
</protein>
<dbReference type="InterPro" id="IPR001638">
    <property type="entry name" value="Solute-binding_3/MltF_N"/>
</dbReference>
<proteinExistence type="inferred from homology"/>
<keyword evidence="2" id="KW-0732">Signal</keyword>
<evidence type="ECO:0000313" key="4">
    <source>
        <dbReference type="EMBL" id="NDW16637.1"/>
    </source>
</evidence>
<comment type="similarity">
    <text evidence="1">Belongs to the bacterial solute-binding protein 3 family.</text>
</comment>
<evidence type="ECO:0000256" key="2">
    <source>
        <dbReference type="ARBA" id="ARBA00022729"/>
    </source>
</evidence>
<dbReference type="SMART" id="SM00062">
    <property type="entry name" value="PBPb"/>
    <property type="match status" value="1"/>
</dbReference>
<dbReference type="PANTHER" id="PTHR35936">
    <property type="entry name" value="MEMBRANE-BOUND LYTIC MUREIN TRANSGLYCOSYLASE F"/>
    <property type="match status" value="1"/>
</dbReference>
<accession>A0A6N9TH25</accession>
<dbReference type="RefSeq" id="WP_163107236.1">
    <property type="nucleotide sequence ID" value="NZ_JAAAWO010000011.1"/>
</dbReference>
<evidence type="ECO:0000259" key="3">
    <source>
        <dbReference type="SMART" id="SM00062"/>
    </source>
</evidence>
<keyword evidence="5" id="KW-1185">Reference proteome</keyword>
<dbReference type="AlphaFoldDB" id="A0A6N9TH25"/>
<gene>
    <name evidence="4" type="ORF">GTQ48_14075</name>
</gene>
<reference evidence="4 5" key="1">
    <citation type="submission" date="2020-01" db="EMBL/GenBank/DDBJ databases">
        <title>Genomes of bacteria type strains.</title>
        <authorList>
            <person name="Chen J."/>
            <person name="Zhu S."/>
            <person name="Yang J."/>
        </authorList>
    </citation>
    <scope>NUCLEOTIDE SEQUENCE [LARGE SCALE GENOMIC DNA]</scope>
    <source>
        <strain evidence="4 5">LMG 24078</strain>
    </source>
</reference>
<dbReference type="Proteomes" id="UP000471381">
    <property type="component" value="Unassembled WGS sequence"/>
</dbReference>
<dbReference type="PANTHER" id="PTHR35936:SF38">
    <property type="entry name" value="GLUTAMINE-BINDING PERIPLASMIC PROTEIN"/>
    <property type="match status" value="1"/>
</dbReference>
<evidence type="ECO:0000256" key="1">
    <source>
        <dbReference type="ARBA" id="ARBA00010333"/>
    </source>
</evidence>
<evidence type="ECO:0000313" key="5">
    <source>
        <dbReference type="Proteomes" id="UP000471381"/>
    </source>
</evidence>
<dbReference type="EMBL" id="JAAAWO010000011">
    <property type="protein sequence ID" value="NDW16637.1"/>
    <property type="molecule type" value="Genomic_DNA"/>
</dbReference>
<dbReference type="Gene3D" id="3.40.190.10">
    <property type="entry name" value="Periplasmic binding protein-like II"/>
    <property type="match status" value="2"/>
</dbReference>
<comment type="caution">
    <text evidence="4">The sequence shown here is derived from an EMBL/GenBank/DDBJ whole genome shotgun (WGS) entry which is preliminary data.</text>
</comment>